<keyword evidence="3" id="KW-1185">Reference proteome</keyword>
<dbReference type="InterPro" id="IPR001054">
    <property type="entry name" value="A/G_cyclase"/>
</dbReference>
<evidence type="ECO:0000313" key="2">
    <source>
        <dbReference type="EMBL" id="PNQ72851.1"/>
    </source>
</evidence>
<dbReference type="OrthoDB" id="9806704at2"/>
<reference evidence="2 3" key="1">
    <citation type="submission" date="2018-01" db="EMBL/GenBank/DDBJ databases">
        <title>The draft genome of Hanstruepera neustonica JCM19743.</title>
        <authorList>
            <person name="He R.-H."/>
            <person name="Du Z.-J."/>
        </authorList>
    </citation>
    <scope>NUCLEOTIDE SEQUENCE [LARGE SCALE GENOMIC DNA]</scope>
    <source>
        <strain evidence="2 3">JCM19743</strain>
    </source>
</reference>
<dbReference type="GO" id="GO:0009190">
    <property type="term" value="P:cyclic nucleotide biosynthetic process"/>
    <property type="evidence" value="ECO:0007669"/>
    <property type="project" value="InterPro"/>
</dbReference>
<gene>
    <name evidence="2" type="ORF">C1T31_10120</name>
</gene>
<protein>
    <recommendedName>
        <fullName evidence="1">Guanylate cyclase domain-containing protein</fullName>
    </recommendedName>
</protein>
<dbReference type="AlphaFoldDB" id="A0A2K1DXU9"/>
<dbReference type="EMBL" id="POWF01000006">
    <property type="protein sequence ID" value="PNQ72851.1"/>
    <property type="molecule type" value="Genomic_DNA"/>
</dbReference>
<sequence length="336" mass="37686">MGLERHLWGINEEVKAMVDSQFKVNVASTAVVPKVDSGSLTFPDFRNNKLSAVEIETCVLFIDIRKSTEISGSHLRPTLAKLYSAFVRAMVQAAEYYGGKVRNIIGDRVMVVFDEKDCFKNAIDSAILLYTVSEYIINKHFKHNEIKCGIGIDYGKLLVVKTGTIKRGDESREYKSLVWLGNACNIASKLTDQANKGFVKSNFEIEVEVIDYGFLFGRISPIGGSPFMGIESKNEGGPKKRKIVLSKEEFLDGIRDSENGVSYSYHGDIKSLKKVEKKINTSPILLSETVYEGFKKACPNADSITKRWWKIQEIKIENYSGKIYGGSIYKSVIEKI</sequence>
<evidence type="ECO:0000259" key="1">
    <source>
        <dbReference type="PROSITE" id="PS50125"/>
    </source>
</evidence>
<feature type="domain" description="Guanylate cyclase" evidence="1">
    <location>
        <begin position="58"/>
        <end position="191"/>
    </location>
</feature>
<dbReference type="GO" id="GO:0035556">
    <property type="term" value="P:intracellular signal transduction"/>
    <property type="evidence" value="ECO:0007669"/>
    <property type="project" value="InterPro"/>
</dbReference>
<comment type="caution">
    <text evidence="2">The sequence shown here is derived from an EMBL/GenBank/DDBJ whole genome shotgun (WGS) entry which is preliminary data.</text>
</comment>
<evidence type="ECO:0000313" key="3">
    <source>
        <dbReference type="Proteomes" id="UP000236641"/>
    </source>
</evidence>
<accession>A0A2K1DXU9</accession>
<dbReference type="PROSITE" id="PS50125">
    <property type="entry name" value="GUANYLATE_CYCLASE_2"/>
    <property type="match status" value="1"/>
</dbReference>
<dbReference type="Proteomes" id="UP000236641">
    <property type="component" value="Unassembled WGS sequence"/>
</dbReference>
<dbReference type="Gene3D" id="3.30.70.1230">
    <property type="entry name" value="Nucleotide cyclase"/>
    <property type="match status" value="1"/>
</dbReference>
<dbReference type="CDD" id="cd07302">
    <property type="entry name" value="CHD"/>
    <property type="match status" value="1"/>
</dbReference>
<name>A0A2K1DXU9_9FLAO</name>
<dbReference type="InterPro" id="IPR029787">
    <property type="entry name" value="Nucleotide_cyclase"/>
</dbReference>
<proteinExistence type="predicted"/>
<dbReference type="SUPFAM" id="SSF55073">
    <property type="entry name" value="Nucleotide cyclase"/>
    <property type="match status" value="1"/>
</dbReference>
<dbReference type="GO" id="GO:0004016">
    <property type="term" value="F:adenylate cyclase activity"/>
    <property type="evidence" value="ECO:0007669"/>
    <property type="project" value="UniProtKB-ARBA"/>
</dbReference>
<organism evidence="2 3">
    <name type="scientific">Hanstruepera neustonica</name>
    <dbReference type="NCBI Taxonomy" id="1445657"/>
    <lineage>
        <taxon>Bacteria</taxon>
        <taxon>Pseudomonadati</taxon>
        <taxon>Bacteroidota</taxon>
        <taxon>Flavobacteriia</taxon>
        <taxon>Flavobacteriales</taxon>
        <taxon>Flavobacteriaceae</taxon>
        <taxon>Hanstruepera</taxon>
    </lineage>
</organism>
<dbReference type="RefSeq" id="WP_103052377.1">
    <property type="nucleotide sequence ID" value="NZ_POWF01000006.1"/>
</dbReference>
<dbReference type="Pfam" id="PF00211">
    <property type="entry name" value="Guanylate_cyc"/>
    <property type="match status" value="1"/>
</dbReference>